<evidence type="ECO:0000313" key="2">
    <source>
        <dbReference type="EMBL" id="GAA4625147.1"/>
    </source>
</evidence>
<gene>
    <name evidence="2" type="ORF">GCM10023196_028200</name>
</gene>
<name>A0ABP8U8L3_9ACTN</name>
<dbReference type="RefSeq" id="WP_345431194.1">
    <property type="nucleotide sequence ID" value="NZ_BAABHK010000003.1"/>
</dbReference>
<accession>A0ABP8U8L3</accession>
<sequence length="133" mass="13291">MPAKLTTTAIAAAALVTGAALSVAVPALAGIGGAHTPGARAAAYVNADGTVVRSTGITNVRQIHTGDYCIDLDHHINAATAVPVATARGGAPWDTIVLVSDNTGCGDATRTFRVLTGKTSGGFRSAPFHVVVD</sequence>
<organism evidence="2 3">
    <name type="scientific">Actinoallomurus vinaceus</name>
    <dbReference type="NCBI Taxonomy" id="1080074"/>
    <lineage>
        <taxon>Bacteria</taxon>
        <taxon>Bacillati</taxon>
        <taxon>Actinomycetota</taxon>
        <taxon>Actinomycetes</taxon>
        <taxon>Streptosporangiales</taxon>
        <taxon>Thermomonosporaceae</taxon>
        <taxon>Actinoallomurus</taxon>
    </lineage>
</organism>
<evidence type="ECO:0000256" key="1">
    <source>
        <dbReference type="SAM" id="SignalP"/>
    </source>
</evidence>
<keyword evidence="3" id="KW-1185">Reference proteome</keyword>
<dbReference type="Proteomes" id="UP001501442">
    <property type="component" value="Unassembled WGS sequence"/>
</dbReference>
<evidence type="ECO:0000313" key="3">
    <source>
        <dbReference type="Proteomes" id="UP001501442"/>
    </source>
</evidence>
<feature type="chain" id="PRO_5045558053" evidence="1">
    <location>
        <begin position="30"/>
        <end position="133"/>
    </location>
</feature>
<keyword evidence="1" id="KW-0732">Signal</keyword>
<proteinExistence type="predicted"/>
<feature type="signal peptide" evidence="1">
    <location>
        <begin position="1"/>
        <end position="29"/>
    </location>
</feature>
<dbReference type="EMBL" id="BAABHK010000003">
    <property type="protein sequence ID" value="GAA4625147.1"/>
    <property type="molecule type" value="Genomic_DNA"/>
</dbReference>
<reference evidence="3" key="1">
    <citation type="journal article" date="2019" name="Int. J. Syst. Evol. Microbiol.">
        <title>The Global Catalogue of Microorganisms (GCM) 10K type strain sequencing project: providing services to taxonomists for standard genome sequencing and annotation.</title>
        <authorList>
            <consortium name="The Broad Institute Genomics Platform"/>
            <consortium name="The Broad Institute Genome Sequencing Center for Infectious Disease"/>
            <person name="Wu L."/>
            <person name="Ma J."/>
        </authorList>
    </citation>
    <scope>NUCLEOTIDE SEQUENCE [LARGE SCALE GENOMIC DNA]</scope>
    <source>
        <strain evidence="3">JCM 17939</strain>
    </source>
</reference>
<protein>
    <submittedName>
        <fullName evidence="2">Uncharacterized protein</fullName>
    </submittedName>
</protein>
<comment type="caution">
    <text evidence="2">The sequence shown here is derived from an EMBL/GenBank/DDBJ whole genome shotgun (WGS) entry which is preliminary data.</text>
</comment>